<gene>
    <name evidence="2" type="ORF">FY528_15085</name>
</gene>
<dbReference type="AlphaFoldDB" id="A0A5D6UWJ7"/>
<reference evidence="2 3" key="1">
    <citation type="submission" date="2019-08" db="EMBL/GenBank/DDBJ databases">
        <authorList>
            <person name="Seo M.-J."/>
        </authorList>
    </citation>
    <scope>NUCLEOTIDE SEQUENCE [LARGE SCALE GENOMIC DNA]</scope>
    <source>
        <strain evidence="2 3">KIGAM108</strain>
    </source>
</reference>
<feature type="chain" id="PRO_5022913149" evidence="1">
    <location>
        <begin position="23"/>
        <end position="125"/>
    </location>
</feature>
<feature type="signal peptide" evidence="1">
    <location>
        <begin position="1"/>
        <end position="22"/>
    </location>
</feature>
<evidence type="ECO:0000256" key="1">
    <source>
        <dbReference type="SAM" id="SignalP"/>
    </source>
</evidence>
<sequence length="125" mass="13910">MKRNFLLIFLLALCCWAGRAQAQTLDAKRFEYCELLTTDNLFAPDAKGRGGDIFVDFGYGFEKLGGGSLSQREAGKLQVFATHVSALTYMGKLGWEVVQMYQQPKPSAKDNAPTIFVLRRPARGN</sequence>
<dbReference type="RefSeq" id="WP_149071864.1">
    <property type="nucleotide sequence ID" value="NZ_VTHL01000017.1"/>
</dbReference>
<comment type="caution">
    <text evidence="2">The sequence shown here is derived from an EMBL/GenBank/DDBJ whole genome shotgun (WGS) entry which is preliminary data.</text>
</comment>
<dbReference type="EMBL" id="VTHL01000017">
    <property type="protein sequence ID" value="TYZ07387.1"/>
    <property type="molecule type" value="Genomic_DNA"/>
</dbReference>
<organism evidence="2 3">
    <name type="scientific">Hymenobacter lutimineralis</name>
    <dbReference type="NCBI Taxonomy" id="2606448"/>
    <lineage>
        <taxon>Bacteria</taxon>
        <taxon>Pseudomonadati</taxon>
        <taxon>Bacteroidota</taxon>
        <taxon>Cytophagia</taxon>
        <taxon>Cytophagales</taxon>
        <taxon>Hymenobacteraceae</taxon>
        <taxon>Hymenobacter</taxon>
    </lineage>
</organism>
<proteinExistence type="predicted"/>
<keyword evidence="1" id="KW-0732">Signal</keyword>
<evidence type="ECO:0000313" key="3">
    <source>
        <dbReference type="Proteomes" id="UP000322791"/>
    </source>
</evidence>
<protein>
    <submittedName>
        <fullName evidence="2">Uncharacterized protein</fullName>
    </submittedName>
</protein>
<accession>A0A5D6UWJ7</accession>
<keyword evidence="3" id="KW-1185">Reference proteome</keyword>
<dbReference type="Proteomes" id="UP000322791">
    <property type="component" value="Unassembled WGS sequence"/>
</dbReference>
<evidence type="ECO:0000313" key="2">
    <source>
        <dbReference type="EMBL" id="TYZ07387.1"/>
    </source>
</evidence>
<name>A0A5D6UWJ7_9BACT</name>